<dbReference type="InterPro" id="IPR012871">
    <property type="entry name" value="DUF1668_ORYSA"/>
</dbReference>
<protein>
    <recommendedName>
        <fullName evidence="4">F-box associated domain-containing protein</fullName>
    </recommendedName>
</protein>
<accession>A0ABC9GYE3</accession>
<reference evidence="2" key="1">
    <citation type="submission" date="2024-10" db="EMBL/GenBank/DDBJ databases">
        <authorList>
            <person name="Ryan C."/>
        </authorList>
    </citation>
    <scope>NUCLEOTIDE SEQUENCE [LARGE SCALE GENOMIC DNA]</scope>
</reference>
<evidence type="ECO:0000256" key="1">
    <source>
        <dbReference type="SAM" id="MobiDB-lite"/>
    </source>
</evidence>
<evidence type="ECO:0000313" key="3">
    <source>
        <dbReference type="Proteomes" id="UP001497457"/>
    </source>
</evidence>
<dbReference type="PANTHER" id="PTHR33085:SF80">
    <property type="entry name" value="F-BOX ASSOCIATED DOMAIN-CONTAINING PROTEIN"/>
    <property type="match status" value="1"/>
</dbReference>
<evidence type="ECO:0008006" key="4">
    <source>
        <dbReference type="Google" id="ProtNLM"/>
    </source>
</evidence>
<feature type="region of interest" description="Disordered" evidence="1">
    <location>
        <begin position="38"/>
        <end position="63"/>
    </location>
</feature>
<evidence type="ECO:0000313" key="2">
    <source>
        <dbReference type="EMBL" id="CAM0146246.1"/>
    </source>
</evidence>
<organism evidence="2 3">
    <name type="scientific">Urochloa decumbens</name>
    <dbReference type="NCBI Taxonomy" id="240449"/>
    <lineage>
        <taxon>Eukaryota</taxon>
        <taxon>Viridiplantae</taxon>
        <taxon>Streptophyta</taxon>
        <taxon>Embryophyta</taxon>
        <taxon>Tracheophyta</taxon>
        <taxon>Spermatophyta</taxon>
        <taxon>Magnoliopsida</taxon>
        <taxon>Liliopsida</taxon>
        <taxon>Poales</taxon>
        <taxon>Poaceae</taxon>
        <taxon>PACMAD clade</taxon>
        <taxon>Panicoideae</taxon>
        <taxon>Panicodae</taxon>
        <taxon>Paniceae</taxon>
        <taxon>Melinidinae</taxon>
        <taxon>Urochloa</taxon>
    </lineage>
</organism>
<name>A0ABC9GYE3_9POAL</name>
<keyword evidence="3" id="KW-1185">Reference proteome</keyword>
<dbReference type="Pfam" id="PF07893">
    <property type="entry name" value="DUF1668"/>
    <property type="match status" value="1"/>
</dbReference>
<comment type="caution">
    <text evidence="2">The sequence shown here is derived from an EMBL/GenBank/DDBJ whole genome shotgun (WGS) entry which is preliminary data.</text>
</comment>
<dbReference type="Proteomes" id="UP001497457">
    <property type="component" value="Unassembled WGS sequence"/>
</dbReference>
<dbReference type="EMBL" id="CAXIPR030000518">
    <property type="protein sequence ID" value="CAM0146246.1"/>
    <property type="molecule type" value="Genomic_DNA"/>
</dbReference>
<dbReference type="AlphaFoldDB" id="A0ABC9GYE3"/>
<dbReference type="PANTHER" id="PTHR33085">
    <property type="entry name" value="OS12G0113100 PROTEIN-RELATED"/>
    <property type="match status" value="1"/>
</dbReference>
<gene>
    <name evidence="2" type="ORF">URODEC1_LOCUS119857</name>
</gene>
<proteinExistence type="predicted"/>
<sequence length="403" mass="44816">MSERCAAKGRRQQHLYLAFDDWDSGYTIRKVCLSLSSGEGEGEGTEQPLAPGSSGEGNGGANQQPPSGVFMRICAPRGAANFFTSAFGTKILVLHHGASDVTGVPIIDVEDWRLRFGPELNYLACLIYFPVGDDRLFALDIGKFNLCLWTPEKRHGTWGWTPERRGTWVWQELTYPPFQRHEVSSYAVRPDGCILISTKSSGAAAAGTTFIFDTKEYVWRLYGHWAFLFTGRGYYDPSLEAFVGMSKDPNTLGYLYCCYLNSCTVASTASTNSDTGSGLHPSPDWKCSKETVYNKNSGERHVSATLVHMRRGKFCLVECVYIDDIRADQEVIRESGADQELRKPGAAEGVSQRGGFTYGLKTFSIRYDANGDLKLKHCRVRCYSPPHETTIGFISQDPAAFWM</sequence>